<dbReference type="Proteomes" id="UP001275315">
    <property type="component" value="Unassembled WGS sequence"/>
</dbReference>
<dbReference type="Gene3D" id="3.60.20.10">
    <property type="entry name" value="Glutamine Phosphoribosylpyrophosphate, subunit 1, domain 1"/>
    <property type="match status" value="1"/>
</dbReference>
<protein>
    <submittedName>
        <fullName evidence="1">DUF1028 domain-containing protein</fullName>
    </submittedName>
</protein>
<dbReference type="InterPro" id="IPR010430">
    <property type="entry name" value="DUF1028"/>
</dbReference>
<keyword evidence="2" id="KW-1185">Reference proteome</keyword>
<sequence>MGKDFTRGENPEIRQFSIVDKTGKAVAYTGEKCLDWHGHLVGDHVAVAGNLLVGEATIQHMLEVFEQTEQSDMSLAARLLQALEAGQKAGGDRRGRQSAALKVVGTEAYPLVDLRVDEHVDPVKELRRIYEIAREELFPFVSSLPTYQHPTGRLDDVTKRELKLDVD</sequence>
<dbReference type="PANTHER" id="PTHR39328:SF1">
    <property type="entry name" value="BLL2871 PROTEIN"/>
    <property type="match status" value="1"/>
</dbReference>
<name>A0ABU5CRU9_9BACI</name>
<gene>
    <name evidence="1" type="ORF">RWD45_11645</name>
</gene>
<dbReference type="InterPro" id="IPR029055">
    <property type="entry name" value="Ntn_hydrolases_N"/>
</dbReference>
<organism evidence="1 2">
    <name type="scientific">Paracerasibacillus soli</name>
    <dbReference type="NCBI Taxonomy" id="480284"/>
    <lineage>
        <taxon>Bacteria</taxon>
        <taxon>Bacillati</taxon>
        <taxon>Bacillota</taxon>
        <taxon>Bacilli</taxon>
        <taxon>Bacillales</taxon>
        <taxon>Bacillaceae</taxon>
        <taxon>Paracerasibacillus</taxon>
    </lineage>
</organism>
<dbReference type="PANTHER" id="PTHR39328">
    <property type="entry name" value="BLL2871 PROTEIN"/>
    <property type="match status" value="1"/>
</dbReference>
<comment type="caution">
    <text evidence="1">The sequence shown here is derived from an EMBL/GenBank/DDBJ whole genome shotgun (WGS) entry which is preliminary data.</text>
</comment>
<proteinExistence type="predicted"/>
<evidence type="ECO:0000313" key="2">
    <source>
        <dbReference type="Proteomes" id="UP001275315"/>
    </source>
</evidence>
<accession>A0ABU5CRU9</accession>
<evidence type="ECO:0000313" key="1">
    <source>
        <dbReference type="EMBL" id="MDY0409095.1"/>
    </source>
</evidence>
<reference evidence="1 2" key="1">
    <citation type="submission" date="2023-10" db="EMBL/GenBank/DDBJ databases">
        <title>Virgibacillus soli CC-YMP-6 genome.</title>
        <authorList>
            <person name="Miliotis G."/>
            <person name="Sengupta P."/>
            <person name="Hameed A."/>
            <person name="Chuvochina M."/>
            <person name="Mcdonagh F."/>
            <person name="Simpson A.C."/>
            <person name="Singh N.K."/>
            <person name="Rekha P.D."/>
            <person name="Raman K."/>
            <person name="Hugenholtz P."/>
            <person name="Venkateswaran K."/>
        </authorList>
    </citation>
    <scope>NUCLEOTIDE SEQUENCE [LARGE SCALE GENOMIC DNA]</scope>
    <source>
        <strain evidence="1 2">CC-YMP-6</strain>
    </source>
</reference>
<dbReference type="SUPFAM" id="SSF56235">
    <property type="entry name" value="N-terminal nucleophile aminohydrolases (Ntn hydrolases)"/>
    <property type="match status" value="1"/>
</dbReference>
<dbReference type="Pfam" id="PF06267">
    <property type="entry name" value="DUF1028"/>
    <property type="match status" value="1"/>
</dbReference>
<dbReference type="EMBL" id="JAWDIQ010000002">
    <property type="protein sequence ID" value="MDY0409095.1"/>
    <property type="molecule type" value="Genomic_DNA"/>
</dbReference>